<dbReference type="InterPro" id="IPR013783">
    <property type="entry name" value="Ig-like_fold"/>
</dbReference>
<sequence>MCDVIPNSVYCGAYISIFVKITEHILGQIFKMSPLDLMIDGSNFCQQYNFKISSYTRLVPCIKPSKERIFDTLYRKLFPHGNVDKLTKNNNSSLGTLTKTATDTLYSMFIMVQSFVKLSKLFPLTSVKAEHLRRSLKFDARGRSLHQAIPWADENIFKNKAHFYYDSNPPALRVKNIQTSDAGLYKCRVDFHKSPTRNWRINVTVLVPPKNLAILDHQGAEVRDQKAGPYLEGDSINLTCLSSGGIPPPRVSWWREHALVDDSFQVLPDGTVRNVLHLKNISRKDLLTIYTCQASNGHVVAALTKKVMLDMNCNSKRSQSVGLAPTSLESLCNKQGNLKLQRLIPYDTKRTGKLLLPSDVIIQIA</sequence>
<reference evidence="2" key="1">
    <citation type="submission" date="2020-05" db="UniProtKB">
        <authorList>
            <consortium name="EnsemblMetazoa"/>
        </authorList>
    </citation>
    <scope>IDENTIFICATION</scope>
    <source>
        <strain evidence="2">TTRI</strain>
    </source>
</reference>
<dbReference type="InterPro" id="IPR036179">
    <property type="entry name" value="Ig-like_dom_sf"/>
</dbReference>
<evidence type="ECO:0000313" key="3">
    <source>
        <dbReference type="Proteomes" id="UP000078200"/>
    </source>
</evidence>
<dbReference type="InterPro" id="IPR003599">
    <property type="entry name" value="Ig_sub"/>
</dbReference>
<dbReference type="VEuPathDB" id="VectorBase:GAUT010250"/>
<dbReference type="SUPFAM" id="SSF48726">
    <property type="entry name" value="Immunoglobulin"/>
    <property type="match status" value="2"/>
</dbReference>
<dbReference type="InterPro" id="IPR007110">
    <property type="entry name" value="Ig-like_dom"/>
</dbReference>
<dbReference type="EnsemblMetazoa" id="GAUT010250-RA">
    <property type="protein sequence ID" value="GAUT010250-PA"/>
    <property type="gene ID" value="GAUT010250"/>
</dbReference>
<accession>A0A1A9UND2</accession>
<dbReference type="STRING" id="7395.A0A1A9UND2"/>
<protein>
    <submittedName>
        <fullName evidence="2">Ig-like domain-containing protein</fullName>
    </submittedName>
</protein>
<organism evidence="2 3">
    <name type="scientific">Glossina austeni</name>
    <name type="common">Savannah tsetse fly</name>
    <dbReference type="NCBI Taxonomy" id="7395"/>
    <lineage>
        <taxon>Eukaryota</taxon>
        <taxon>Metazoa</taxon>
        <taxon>Ecdysozoa</taxon>
        <taxon>Arthropoda</taxon>
        <taxon>Hexapoda</taxon>
        <taxon>Insecta</taxon>
        <taxon>Pterygota</taxon>
        <taxon>Neoptera</taxon>
        <taxon>Endopterygota</taxon>
        <taxon>Diptera</taxon>
        <taxon>Brachycera</taxon>
        <taxon>Muscomorpha</taxon>
        <taxon>Hippoboscoidea</taxon>
        <taxon>Glossinidae</taxon>
        <taxon>Glossina</taxon>
    </lineage>
</organism>
<dbReference type="PANTHER" id="PTHR23278:SF2">
    <property type="entry name" value="SIDESTEP V, ISOFORM B"/>
    <property type="match status" value="1"/>
</dbReference>
<dbReference type="Pfam" id="PF13927">
    <property type="entry name" value="Ig_3"/>
    <property type="match status" value="1"/>
</dbReference>
<feature type="domain" description="Ig-like" evidence="1">
    <location>
        <begin position="209"/>
        <end position="308"/>
    </location>
</feature>
<dbReference type="Gene3D" id="2.60.40.10">
    <property type="entry name" value="Immunoglobulins"/>
    <property type="match status" value="2"/>
</dbReference>
<dbReference type="AlphaFoldDB" id="A0A1A9UND2"/>
<evidence type="ECO:0000259" key="1">
    <source>
        <dbReference type="PROSITE" id="PS50835"/>
    </source>
</evidence>
<dbReference type="PROSITE" id="PS50835">
    <property type="entry name" value="IG_LIKE"/>
    <property type="match status" value="1"/>
</dbReference>
<name>A0A1A9UND2_GLOAU</name>
<dbReference type="PANTHER" id="PTHR23278">
    <property type="entry name" value="SIDESTEP PROTEIN"/>
    <property type="match status" value="1"/>
</dbReference>
<dbReference type="Proteomes" id="UP000078200">
    <property type="component" value="Unassembled WGS sequence"/>
</dbReference>
<proteinExistence type="predicted"/>
<keyword evidence="3" id="KW-1185">Reference proteome</keyword>
<dbReference type="SMART" id="SM00409">
    <property type="entry name" value="IG"/>
    <property type="match status" value="2"/>
</dbReference>
<evidence type="ECO:0000313" key="2">
    <source>
        <dbReference type="EnsemblMetazoa" id="GAUT010250-PA"/>
    </source>
</evidence>